<dbReference type="Pfam" id="PF21345">
    <property type="entry name" value="PcRGLX_2nd"/>
    <property type="match status" value="1"/>
</dbReference>
<reference evidence="4 5" key="2">
    <citation type="journal article" date="2013" name="Genome Announc.">
        <title>Genome Sequence of Growth-Improving Paenibacillus mucilaginosus Strain KNP414.</title>
        <authorList>
            <person name="Lu J.J."/>
            <person name="Wang J.F."/>
            <person name="Hu X.F."/>
        </authorList>
    </citation>
    <scope>NUCLEOTIDE SEQUENCE [LARGE SCALE GENOMIC DNA]</scope>
    <source>
        <strain evidence="4 5">KNP414</strain>
    </source>
</reference>
<dbReference type="EMBL" id="CP002869">
    <property type="protein sequence ID" value="AEI43350.1"/>
    <property type="molecule type" value="Genomic_DNA"/>
</dbReference>
<feature type="domain" description="PcRGLX/YetA-like C-terminal alpha/alpha toroid" evidence="3">
    <location>
        <begin position="449"/>
        <end position="852"/>
    </location>
</feature>
<evidence type="ECO:0000313" key="4">
    <source>
        <dbReference type="EMBL" id="AEI43350.1"/>
    </source>
</evidence>
<dbReference type="PANTHER" id="PTHR40081:SF1">
    <property type="entry name" value="TAT PATHWAY SIGNAL SEQUENCE DOMAIN PROTEIN"/>
    <property type="match status" value="1"/>
</dbReference>
<dbReference type="HOGENOM" id="CLU_005777_0_0_9"/>
<dbReference type="InterPro" id="IPR048329">
    <property type="entry name" value="PcRGLX_1st"/>
</dbReference>
<accession>F8FI08</accession>
<dbReference type="Pfam" id="PF21346">
    <property type="entry name" value="PcRGLX_3rd"/>
    <property type="match status" value="1"/>
</dbReference>
<evidence type="ECO:0000259" key="2">
    <source>
        <dbReference type="Pfam" id="PF21345"/>
    </source>
</evidence>
<dbReference type="InterPro" id="IPR045793">
    <property type="entry name" value="PcRGLX/YetA-like"/>
</dbReference>
<evidence type="ECO:0008006" key="6">
    <source>
        <dbReference type="Google" id="ProtNLM"/>
    </source>
</evidence>
<proteinExistence type="predicted"/>
<dbReference type="InterPro" id="IPR048330">
    <property type="entry name" value="PcRGLX/YetA_2nd"/>
</dbReference>
<evidence type="ECO:0000259" key="3">
    <source>
        <dbReference type="Pfam" id="PF21346"/>
    </source>
</evidence>
<name>F8FI08_PAEMK</name>
<dbReference type="InterPro" id="IPR048331">
    <property type="entry name" value="PcRGLX/YetA_3rd"/>
</dbReference>
<dbReference type="PATRIC" id="fig|1036673.3.peg.4441"/>
<dbReference type="PANTHER" id="PTHR40081">
    <property type="entry name" value="CONCANAVALIN A-LIKE LECTIN/GLUCANASE"/>
    <property type="match status" value="1"/>
</dbReference>
<organism evidence="4 5">
    <name type="scientific">Paenibacillus mucilaginosus (strain KNP414)</name>
    <dbReference type="NCBI Taxonomy" id="1036673"/>
    <lineage>
        <taxon>Bacteria</taxon>
        <taxon>Bacillati</taxon>
        <taxon>Bacillota</taxon>
        <taxon>Bacilli</taxon>
        <taxon>Bacillales</taxon>
        <taxon>Paenibacillaceae</taxon>
        <taxon>Paenibacillus</taxon>
    </lineage>
</organism>
<dbReference type="AlphaFoldDB" id="F8FI08"/>
<dbReference type="Pfam" id="PF19501">
    <property type="entry name" value="PcRGLX_1st"/>
    <property type="match status" value="1"/>
</dbReference>
<reference evidence="5" key="1">
    <citation type="submission" date="2011-06" db="EMBL/GenBank/DDBJ databases">
        <title>Complete genome sequence of Paenibacillus mucilaginosus KNP414.</title>
        <authorList>
            <person name="Wang J."/>
            <person name="Hu S."/>
            <person name="Hu X."/>
            <person name="Zhang B."/>
            <person name="Dong D."/>
            <person name="Zhang S."/>
            <person name="Zhao K."/>
            <person name="Wu D."/>
        </authorList>
    </citation>
    <scope>NUCLEOTIDE SEQUENCE [LARGE SCALE GENOMIC DNA]</scope>
    <source>
        <strain evidence="5">KNP414</strain>
    </source>
</reference>
<protein>
    <recommendedName>
        <fullName evidence="6">Tat pathway signal sequence domain protein</fullName>
    </recommendedName>
</protein>
<dbReference type="RefSeq" id="WP_013918503.1">
    <property type="nucleotide sequence ID" value="NC_015690.1"/>
</dbReference>
<evidence type="ECO:0000259" key="1">
    <source>
        <dbReference type="Pfam" id="PF19501"/>
    </source>
</evidence>
<dbReference type="KEGG" id="pms:KNP414_04824"/>
<gene>
    <name evidence="4" type="ordered locus">KNP414_04824</name>
</gene>
<feature type="domain" description="PcRGLX/YetA-like N-terminal RIFT barrel" evidence="1">
    <location>
        <begin position="6"/>
        <end position="83"/>
    </location>
</feature>
<dbReference type="Proteomes" id="UP000006620">
    <property type="component" value="Chromosome"/>
</dbReference>
<evidence type="ECO:0000313" key="5">
    <source>
        <dbReference type="Proteomes" id="UP000006620"/>
    </source>
</evidence>
<sequence>MLNETKVRLHMLQDTTGHSPQGITWGIPWDKGVLDRNDPFILRGPNKELAMQSWPAAYWPDGSVKWTAHAAVIGEEDREELYVSVGKPSVDEQKITVMETEESIHLHSGVAECVIAKQGDRLIRSISRNGRVVCSGGMLVALREERTEGIGSTSIREERFAGRIHSYRVEQSGPVRAVIRLDGVHQAAAGEREWLPFTLRVYMYAGLDTIRLVHTFHYDGDPDQDFMKGLGITFHVPMAGPLYNRHVRLAGDTGFFSESPKTLHTRRTKGKYRELFERQCHAQSVDLDPVEDEYFMELLKDSATWDDYKLVQDASDHYRIWKRTKEQCCWLKAADGHRAGGLGYIGNLDGGLGAGLRHFWEKHPRAIEVKGTSKDEASLTLWLWSPDVPAMDLRHYDTETHVESSYEGFKELNATPYGIANTNELTLWALPAAPGTDRLKEMVAELNEPPMLVCEPEYYHRVRAFGLWSLPDRSTPAKSYLEDRLDGILSFFQREVVQRDWYGFWDFGDVMHSYDPVRHVWNYDLGGCAWQNAELVPNMWLWTTFLRTGRADIFRLAEAMTRHTSEVDAYHFGPFKGLGSRHNVVHWGCGCKEARVFMAGLHRYYYYLTADERTGDLLDLVKDADYSTLVMDPMRAYFPKDENPVHLRIGPDWAAFCSNWMTRWERFEDTRYRDKILTGIQCLKKAKYRMLSGPSYGYDPETSKLYPMGEDNSGRHMVICMGGPQVWFELADMLGDPEWVDMLAEFGVYYNLPQEEKDLITKGEIRTESWGHPVLSAGIAAYGAYHREDQRTAENCWHILLHNPFGQMNLSESERRVTHLEELQEIEWINTNEASQWSLNTIISLELLADSLDHVYSRR</sequence>
<feature type="domain" description="PcRGLX/YetA-like central beta-sandwich" evidence="2">
    <location>
        <begin position="95"/>
        <end position="443"/>
    </location>
</feature>